<dbReference type="CDD" id="cd00092">
    <property type="entry name" value="HTH_CRP"/>
    <property type="match status" value="1"/>
</dbReference>
<dbReference type="PROSITE" id="PS50042">
    <property type="entry name" value="CNMP_BINDING_3"/>
    <property type="match status" value="1"/>
</dbReference>
<dbReference type="Proteomes" id="UP000790580">
    <property type="component" value="Unassembled WGS sequence"/>
</dbReference>
<evidence type="ECO:0000256" key="4">
    <source>
        <dbReference type="ARBA" id="ARBA00023163"/>
    </source>
</evidence>
<dbReference type="InterPro" id="IPR012318">
    <property type="entry name" value="HTH_CRP"/>
</dbReference>
<evidence type="ECO:0000313" key="8">
    <source>
        <dbReference type="Proteomes" id="UP000790580"/>
    </source>
</evidence>
<evidence type="ECO:0000256" key="3">
    <source>
        <dbReference type="ARBA" id="ARBA00023159"/>
    </source>
</evidence>
<evidence type="ECO:0000256" key="1">
    <source>
        <dbReference type="ARBA" id="ARBA00023015"/>
    </source>
</evidence>
<evidence type="ECO:0000259" key="5">
    <source>
        <dbReference type="PROSITE" id="PS50042"/>
    </source>
</evidence>
<gene>
    <name evidence="7" type="ORF">KS407_10170</name>
</gene>
<dbReference type="PANTHER" id="PTHR24567">
    <property type="entry name" value="CRP FAMILY TRANSCRIPTIONAL REGULATORY PROTEIN"/>
    <property type="match status" value="1"/>
</dbReference>
<feature type="domain" description="Cyclic nucleotide-binding" evidence="5">
    <location>
        <begin position="13"/>
        <end position="133"/>
    </location>
</feature>
<feature type="domain" description="HTH crp-type" evidence="6">
    <location>
        <begin position="147"/>
        <end position="220"/>
    </location>
</feature>
<dbReference type="InterPro" id="IPR018335">
    <property type="entry name" value="Tscrpt_reg_HTH_Crp-type_CS"/>
</dbReference>
<dbReference type="PROSITE" id="PS00042">
    <property type="entry name" value="HTH_CRP_1"/>
    <property type="match status" value="1"/>
</dbReference>
<dbReference type="Pfam" id="PF00027">
    <property type="entry name" value="cNMP_binding"/>
    <property type="match status" value="1"/>
</dbReference>
<proteinExistence type="predicted"/>
<dbReference type="Gene3D" id="1.10.10.10">
    <property type="entry name" value="Winged helix-like DNA-binding domain superfamily/Winged helix DNA-binding domain"/>
    <property type="match status" value="1"/>
</dbReference>
<keyword evidence="3" id="KW-0010">Activator</keyword>
<keyword evidence="2" id="KW-0238">DNA-binding</keyword>
<protein>
    <submittedName>
        <fullName evidence="7">Crp/Fnr family transcriptional regulator</fullName>
    </submittedName>
</protein>
<keyword evidence="1" id="KW-0805">Transcription regulation</keyword>
<dbReference type="EMBL" id="JAHQCR010000045">
    <property type="protein sequence ID" value="MBU9721798.1"/>
    <property type="molecule type" value="Genomic_DNA"/>
</dbReference>
<reference evidence="7 8" key="1">
    <citation type="submission" date="2021-06" db="EMBL/GenBank/DDBJ databases">
        <title>Bacillus sp. RD4P76, an endophyte from a halophyte.</title>
        <authorList>
            <person name="Sun J.-Q."/>
        </authorList>
    </citation>
    <scope>NUCLEOTIDE SEQUENCE [LARGE SCALE GENOMIC DNA]</scope>
    <source>
        <strain evidence="7 8">JCM 17098</strain>
    </source>
</reference>
<dbReference type="SUPFAM" id="SSF51206">
    <property type="entry name" value="cAMP-binding domain-like"/>
    <property type="match status" value="1"/>
</dbReference>
<dbReference type="Gene3D" id="2.60.120.10">
    <property type="entry name" value="Jelly Rolls"/>
    <property type="match status" value="1"/>
</dbReference>
<evidence type="ECO:0000313" key="7">
    <source>
        <dbReference type="EMBL" id="MBU9721798.1"/>
    </source>
</evidence>
<dbReference type="InterPro" id="IPR014710">
    <property type="entry name" value="RmlC-like_jellyroll"/>
</dbReference>
<dbReference type="SUPFAM" id="SSF46785">
    <property type="entry name" value="Winged helix' DNA-binding domain"/>
    <property type="match status" value="1"/>
</dbReference>
<dbReference type="SMART" id="SM00100">
    <property type="entry name" value="cNMP"/>
    <property type="match status" value="1"/>
</dbReference>
<dbReference type="PRINTS" id="PR00034">
    <property type="entry name" value="HTHCRP"/>
</dbReference>
<keyword evidence="8" id="KW-1185">Reference proteome</keyword>
<dbReference type="CDD" id="cd00038">
    <property type="entry name" value="CAP_ED"/>
    <property type="match status" value="1"/>
</dbReference>
<dbReference type="InterPro" id="IPR000595">
    <property type="entry name" value="cNMP-bd_dom"/>
</dbReference>
<name>A0ABS6JT88_9BACI</name>
<accession>A0ABS6JT88</accession>
<dbReference type="InterPro" id="IPR018490">
    <property type="entry name" value="cNMP-bd_dom_sf"/>
</dbReference>
<dbReference type="SMART" id="SM00419">
    <property type="entry name" value="HTH_CRP"/>
    <property type="match status" value="1"/>
</dbReference>
<dbReference type="InterPro" id="IPR050397">
    <property type="entry name" value="Env_Response_Regulators"/>
</dbReference>
<dbReference type="InterPro" id="IPR036388">
    <property type="entry name" value="WH-like_DNA-bd_sf"/>
</dbReference>
<dbReference type="PANTHER" id="PTHR24567:SF74">
    <property type="entry name" value="HTH-TYPE TRANSCRIPTIONAL REGULATOR ARCR"/>
    <property type="match status" value="1"/>
</dbReference>
<evidence type="ECO:0000256" key="2">
    <source>
        <dbReference type="ARBA" id="ARBA00023125"/>
    </source>
</evidence>
<dbReference type="Pfam" id="PF13545">
    <property type="entry name" value="HTH_Crp_2"/>
    <property type="match status" value="1"/>
</dbReference>
<organism evidence="7 8">
    <name type="scientific">Evansella alkalicola</name>
    <dbReference type="NCBI Taxonomy" id="745819"/>
    <lineage>
        <taxon>Bacteria</taxon>
        <taxon>Bacillati</taxon>
        <taxon>Bacillota</taxon>
        <taxon>Bacilli</taxon>
        <taxon>Bacillales</taxon>
        <taxon>Bacillaceae</taxon>
        <taxon>Evansella</taxon>
    </lineage>
</organism>
<dbReference type="PROSITE" id="PS51063">
    <property type="entry name" value="HTH_CRP_2"/>
    <property type="match status" value="1"/>
</dbReference>
<sequence>MKMGKTLAEKVTFFKQLSKDNQKSLLLHGTEIQVRAGHTLFYEGEEAKYIYLIRRGQVRLSKMTMDDKKFFLHLKQDDDIVGEFSLFNDMNVSMTADIIVDSTLVRFDIKELEALFTQNGEIAVAFIKLFARNTQATQAKFSDLLLYGKTGAFYSILIRFANSYGVNRKEGILIDMKLTNQDLAHFIGTSRETVNRMLNDLKREQIVKVQRGHIIIMDIQYLKRHLHCGKCPLEICTIS</sequence>
<keyword evidence="4" id="KW-0804">Transcription</keyword>
<comment type="caution">
    <text evidence="7">The sequence shown here is derived from an EMBL/GenBank/DDBJ whole genome shotgun (WGS) entry which is preliminary data.</text>
</comment>
<evidence type="ECO:0000259" key="6">
    <source>
        <dbReference type="PROSITE" id="PS51063"/>
    </source>
</evidence>
<dbReference type="InterPro" id="IPR036390">
    <property type="entry name" value="WH_DNA-bd_sf"/>
</dbReference>